<dbReference type="GO" id="GO:0005739">
    <property type="term" value="C:mitochondrion"/>
    <property type="evidence" value="ECO:0007669"/>
    <property type="project" value="TreeGrafter"/>
</dbReference>
<feature type="repeat" description="PPR" evidence="3">
    <location>
        <begin position="901"/>
        <end position="935"/>
    </location>
</feature>
<dbReference type="SUPFAM" id="SSF81901">
    <property type="entry name" value="HCP-like"/>
    <property type="match status" value="1"/>
</dbReference>
<dbReference type="EMBL" id="CP144749">
    <property type="protein sequence ID" value="WVZ78054.1"/>
    <property type="molecule type" value="Genomic_DNA"/>
</dbReference>
<evidence type="ECO:0000256" key="4">
    <source>
        <dbReference type="SAM" id="MobiDB-lite"/>
    </source>
</evidence>
<accession>A0AAQ3TTD7</accession>
<dbReference type="PROSITE" id="PS51375">
    <property type="entry name" value="PPR"/>
    <property type="match status" value="6"/>
</dbReference>
<reference evidence="5 6" key="1">
    <citation type="submission" date="2024-02" db="EMBL/GenBank/DDBJ databases">
        <title>High-quality chromosome-scale genome assembly of Pensacola bahiagrass (Paspalum notatum Flugge var. saurae).</title>
        <authorList>
            <person name="Vega J.M."/>
            <person name="Podio M."/>
            <person name="Orjuela J."/>
            <person name="Siena L.A."/>
            <person name="Pessino S.C."/>
            <person name="Combes M.C."/>
            <person name="Mariac C."/>
            <person name="Albertini E."/>
            <person name="Pupilli F."/>
            <person name="Ortiz J.P.A."/>
            <person name="Leblanc O."/>
        </authorList>
    </citation>
    <scope>NUCLEOTIDE SEQUENCE [LARGE SCALE GENOMIC DNA]</scope>
    <source>
        <strain evidence="5">R1</strain>
        <tissue evidence="5">Leaf</tissue>
    </source>
</reference>
<dbReference type="Pfam" id="PF13041">
    <property type="entry name" value="PPR_2"/>
    <property type="match status" value="2"/>
</dbReference>
<feature type="repeat" description="PPR" evidence="3">
    <location>
        <begin position="470"/>
        <end position="504"/>
    </location>
</feature>
<dbReference type="InterPro" id="IPR051114">
    <property type="entry name" value="Mito_RNA_Proc_CCM1"/>
</dbReference>
<dbReference type="Proteomes" id="UP001341281">
    <property type="component" value="Chromosome 05"/>
</dbReference>
<dbReference type="GO" id="GO:0003729">
    <property type="term" value="F:mRNA binding"/>
    <property type="evidence" value="ECO:0007669"/>
    <property type="project" value="TreeGrafter"/>
</dbReference>
<dbReference type="AlphaFoldDB" id="A0AAQ3TTD7"/>
<dbReference type="GO" id="GO:0006396">
    <property type="term" value="P:RNA processing"/>
    <property type="evidence" value="ECO:0007669"/>
    <property type="project" value="TreeGrafter"/>
</dbReference>
<evidence type="ECO:0008006" key="7">
    <source>
        <dbReference type="Google" id="ProtNLM"/>
    </source>
</evidence>
<feature type="region of interest" description="Disordered" evidence="4">
    <location>
        <begin position="1"/>
        <end position="30"/>
    </location>
</feature>
<feature type="compositionally biased region" description="Basic and acidic residues" evidence="4">
    <location>
        <begin position="14"/>
        <end position="24"/>
    </location>
</feature>
<feature type="repeat" description="PPR" evidence="3">
    <location>
        <begin position="866"/>
        <end position="900"/>
    </location>
</feature>
<evidence type="ECO:0000256" key="1">
    <source>
        <dbReference type="ARBA" id="ARBA00022737"/>
    </source>
</evidence>
<keyword evidence="1" id="KW-0677">Repeat</keyword>
<feature type="repeat" description="PPR" evidence="3">
    <location>
        <begin position="648"/>
        <end position="682"/>
    </location>
</feature>
<name>A0AAQ3TTD7_PASNO</name>
<keyword evidence="6" id="KW-1185">Reference proteome</keyword>
<sequence length="959" mass="108114">MPQAQAKRPTTDPPVRRHPTDATTRRRLPLLPAATSAQLTAARREARHAMPRILLAPLSRRARSRPHLCSPLLAILSNTFSASASAPPPPRAPPLPPICPLLPRRAEDADSVAAASSAIAASFRDWFLAPPGPAAKGLDAIYEALATDETAALETLQLSEELVLAVLRHRPRRLIDDDELLLLRLRFFDWSGRRPRYRHTRVVYHAVFRLLSRARRNAVILDWLRLFSETAAAAGHLRFHDTLVVGYAVAGDPQRGLNILGRMRFRGVDLDDVPSRILLNSLVDASLHNLADSFARNLPSSPVTTAILIKSMCRRARLDDAVALLDTLPFAEASRAHAAGTIITEFCRRGQFAEAAQIVDKFASCDVYGAWTHGLIEAGRLDATLKFLSDKKESEGYIPDGLRCDKLVSRLLRRNRLGEVYDLLVEMMEEGIAPGRSTMNAALCFFCKAGLVEVAMHLYRSRMELGINPNKDVYNNLIRALCRGGDTEEAYLVLEQAMAGGYFPGRQTFAMLSNVLCQEGKLDRLRELLDRALKKEAWSMDSVLAKYLVTLCKSGNVEEACEVPQIASSKGHVGLYRYESTYKSLIRALLLIKRVDVLPRLILEMQDMGHVPTRNLYQSVVCALCELNRYAEVLELLDRQLQRSELHPRVCYNYFISGAGHAKRADMAREVYNRMELSGIEPTLGSKILLLMSYLRSKRIGDALNFFNLIRGKKQSGTKLYNVFISGLCEAQKPEQAMVFWREARENGVIPSISCYEHLVLLMCTVRDYDNVIKVIDDFRETGRPVSAFLCNVLLLHTLIGSDLPKALLRSRDKSKPLDVKGEEIQGREAGRLLIGDLITSFASGIRNMSNPEHLGEEMEKYFPVDVYTYNMLLRGLSMAERMDSACRLFERMCRKGYRPNRWTFDIMVHGFCKNGDRDEAERWMDAMYRNGFYPTWYTMRLYNNASLQAHDQKAISFV</sequence>
<dbReference type="Pfam" id="PF01535">
    <property type="entry name" value="PPR"/>
    <property type="match status" value="2"/>
</dbReference>
<dbReference type="NCBIfam" id="TIGR00756">
    <property type="entry name" value="PPR"/>
    <property type="match status" value="6"/>
</dbReference>
<evidence type="ECO:0000313" key="5">
    <source>
        <dbReference type="EMBL" id="WVZ78054.1"/>
    </source>
</evidence>
<evidence type="ECO:0000256" key="3">
    <source>
        <dbReference type="PROSITE-ProRule" id="PRU00708"/>
    </source>
</evidence>
<proteinExistence type="predicted"/>
<protein>
    <recommendedName>
        <fullName evidence="7">Pentatricopeptide repeat-containing protein</fullName>
    </recommendedName>
</protein>
<organism evidence="5 6">
    <name type="scientific">Paspalum notatum var. saurae</name>
    <dbReference type="NCBI Taxonomy" id="547442"/>
    <lineage>
        <taxon>Eukaryota</taxon>
        <taxon>Viridiplantae</taxon>
        <taxon>Streptophyta</taxon>
        <taxon>Embryophyta</taxon>
        <taxon>Tracheophyta</taxon>
        <taxon>Spermatophyta</taxon>
        <taxon>Magnoliopsida</taxon>
        <taxon>Liliopsida</taxon>
        <taxon>Poales</taxon>
        <taxon>Poaceae</taxon>
        <taxon>PACMAD clade</taxon>
        <taxon>Panicoideae</taxon>
        <taxon>Andropogonodae</taxon>
        <taxon>Paspaleae</taxon>
        <taxon>Paspalinae</taxon>
        <taxon>Paspalum</taxon>
    </lineage>
</organism>
<dbReference type="PANTHER" id="PTHR47934:SF6">
    <property type="entry name" value="MITOCHONDRIAL GROUP I INTRON SPLICING FACTOR CCM1-RELATED"/>
    <property type="match status" value="1"/>
</dbReference>
<dbReference type="Gene3D" id="1.25.40.10">
    <property type="entry name" value="Tetratricopeptide repeat domain"/>
    <property type="match status" value="6"/>
</dbReference>
<dbReference type="GO" id="GO:0007005">
    <property type="term" value="P:mitochondrion organization"/>
    <property type="evidence" value="ECO:0007669"/>
    <property type="project" value="TreeGrafter"/>
</dbReference>
<dbReference type="InterPro" id="IPR011990">
    <property type="entry name" value="TPR-like_helical_dom_sf"/>
</dbReference>
<feature type="repeat" description="PPR" evidence="3">
    <location>
        <begin position="717"/>
        <end position="751"/>
    </location>
</feature>
<keyword evidence="2" id="KW-0809">Transit peptide</keyword>
<dbReference type="InterPro" id="IPR002885">
    <property type="entry name" value="PPR_rpt"/>
</dbReference>
<dbReference type="PANTHER" id="PTHR47934">
    <property type="entry name" value="PENTATRICOPEPTIDE REPEAT-CONTAINING PROTEIN PET309, MITOCHONDRIAL"/>
    <property type="match status" value="1"/>
</dbReference>
<evidence type="ECO:0000313" key="6">
    <source>
        <dbReference type="Proteomes" id="UP001341281"/>
    </source>
</evidence>
<evidence type="ECO:0000256" key="2">
    <source>
        <dbReference type="ARBA" id="ARBA00022946"/>
    </source>
</evidence>
<feature type="repeat" description="PPR" evidence="3">
    <location>
        <begin position="435"/>
        <end position="469"/>
    </location>
</feature>
<gene>
    <name evidence="5" type="ORF">U9M48_025825</name>
</gene>